<dbReference type="Pfam" id="PF23562">
    <property type="entry name" value="AMP-binding_C_3"/>
    <property type="match status" value="1"/>
</dbReference>
<dbReference type="OrthoDB" id="429813at2759"/>
<dbReference type="PANTHER" id="PTHR43201">
    <property type="entry name" value="ACYL-COA SYNTHETASE"/>
    <property type="match status" value="1"/>
</dbReference>
<reference evidence="2" key="1">
    <citation type="submission" date="2017-09" db="EMBL/GenBank/DDBJ databases">
        <title>Polyketide synthases of a Diaporthe helianthi virulent isolate.</title>
        <authorList>
            <person name="Baroncelli R."/>
        </authorList>
    </citation>
    <scope>NUCLEOTIDE SEQUENCE [LARGE SCALE GENOMIC DNA]</scope>
    <source>
        <strain evidence="2">7/96</strain>
    </source>
</reference>
<proteinExistence type="predicted"/>
<dbReference type="InterPro" id="IPR042099">
    <property type="entry name" value="ANL_N_sf"/>
</dbReference>
<evidence type="ECO:0000313" key="3">
    <source>
        <dbReference type="Proteomes" id="UP000094444"/>
    </source>
</evidence>
<name>A0A2P5HZZ4_DIAHE</name>
<feature type="domain" description="AMP-dependent synthetase/ligase" evidence="1">
    <location>
        <begin position="41"/>
        <end position="341"/>
    </location>
</feature>
<dbReference type="EMBL" id="MAVT02000439">
    <property type="protein sequence ID" value="POS75830.1"/>
    <property type="molecule type" value="Genomic_DNA"/>
</dbReference>
<dbReference type="SUPFAM" id="SSF56801">
    <property type="entry name" value="Acetyl-CoA synthetase-like"/>
    <property type="match status" value="1"/>
</dbReference>
<evidence type="ECO:0000259" key="1">
    <source>
        <dbReference type="Pfam" id="PF00501"/>
    </source>
</evidence>
<gene>
    <name evidence="2" type="ORF">DHEL01_v205783</name>
</gene>
<dbReference type="STRING" id="158607.A0A2P5HZZ4"/>
<comment type="caution">
    <text evidence="2">The sequence shown here is derived from an EMBL/GenBank/DDBJ whole genome shotgun (WGS) entry which is preliminary data.</text>
</comment>
<protein>
    <recommendedName>
        <fullName evidence="1">AMP-dependent synthetase/ligase domain-containing protein</fullName>
    </recommendedName>
</protein>
<dbReference type="Proteomes" id="UP000094444">
    <property type="component" value="Unassembled WGS sequence"/>
</dbReference>
<dbReference type="Pfam" id="PF00501">
    <property type="entry name" value="AMP-binding"/>
    <property type="match status" value="1"/>
</dbReference>
<dbReference type="PROSITE" id="PS00455">
    <property type="entry name" value="AMP_BINDING"/>
    <property type="match status" value="1"/>
</dbReference>
<dbReference type="PANTHER" id="PTHR43201:SF3">
    <property type="entry name" value="ENZYME, PUTATIVE (JCVI)-RELATED"/>
    <property type="match status" value="1"/>
</dbReference>
<dbReference type="GO" id="GO:0006631">
    <property type="term" value="P:fatty acid metabolic process"/>
    <property type="evidence" value="ECO:0007669"/>
    <property type="project" value="TreeGrafter"/>
</dbReference>
<dbReference type="GO" id="GO:0031956">
    <property type="term" value="F:medium-chain fatty acid-CoA ligase activity"/>
    <property type="evidence" value="ECO:0007669"/>
    <property type="project" value="TreeGrafter"/>
</dbReference>
<dbReference type="AlphaFoldDB" id="A0A2P5HZZ4"/>
<dbReference type="InParanoid" id="A0A2P5HZZ4"/>
<sequence length="576" mass="64775">MSADTIRHKPELFVRKIDEKAQWIPHETVIRFPRGPDWETCGYRSLTWSQYADSVNKTAHWLDKTLGRSVKNDTIAYAGPSDLRYAFIFAALNKTSRKLLVPDGRFMQDGLGSLLKATDCKVWLHAEGEAFKTEAGLGELGIETRQFPSLEWCLEAEGTTAYPYTKTYEEAKHDEIIIIHTSGTTGPPKPIVMNNGFWAAGASYATLARLNWPRGISTDSYFGRSLILACPMRWLAGVIMTNSFAVFYRTVVILPPPDLIALPPNVFEKILKMNYEVDGLMGFPHTIVNLYKDSRTRESLKSLEFITYLGAALDREVGDALCEHTRLGSVMGATESGGRFSLHPIDRKLWYTFQFIPEHHVRLERVKGSGVEAGGSDDDDVYHAFIDRPPGGGPSELQCGFWNFRMYGDVDSIDVKELWKPVKDLDGSTRWEFAGRADDYLKLIWACKFQARDMEVEVARYPGVKHVMVGGSGRSAPFVLIEVDDKLLQKNPDELLDDIYGSSVAAVNEKTAPEARIPRETVFLAKKEKPLRLTVKGLVSRRDAEKDYEQEIKLAYDRLANAQGSGAEANFITYMK</sequence>
<organism evidence="2 3">
    <name type="scientific">Diaporthe helianthi</name>
    <dbReference type="NCBI Taxonomy" id="158607"/>
    <lineage>
        <taxon>Eukaryota</taxon>
        <taxon>Fungi</taxon>
        <taxon>Dikarya</taxon>
        <taxon>Ascomycota</taxon>
        <taxon>Pezizomycotina</taxon>
        <taxon>Sordariomycetes</taxon>
        <taxon>Sordariomycetidae</taxon>
        <taxon>Diaporthales</taxon>
        <taxon>Diaporthaceae</taxon>
        <taxon>Diaporthe</taxon>
    </lineage>
</organism>
<dbReference type="Gene3D" id="3.40.50.12780">
    <property type="entry name" value="N-terminal domain of ligase-like"/>
    <property type="match status" value="1"/>
</dbReference>
<dbReference type="InterPro" id="IPR020845">
    <property type="entry name" value="AMP-binding_CS"/>
</dbReference>
<evidence type="ECO:0000313" key="2">
    <source>
        <dbReference type="EMBL" id="POS75830.1"/>
    </source>
</evidence>
<keyword evidence="3" id="KW-1185">Reference proteome</keyword>
<dbReference type="InterPro" id="IPR000873">
    <property type="entry name" value="AMP-dep_synth/lig_dom"/>
</dbReference>
<accession>A0A2P5HZZ4</accession>